<evidence type="ECO:0000313" key="4">
    <source>
        <dbReference type="Proteomes" id="UP000249739"/>
    </source>
</evidence>
<evidence type="ECO:0008006" key="5">
    <source>
        <dbReference type="Google" id="ProtNLM"/>
    </source>
</evidence>
<protein>
    <recommendedName>
        <fullName evidence="5">Lipoprotein</fullName>
    </recommendedName>
</protein>
<organism evidence="3 4">
    <name type="scientific">Micavibrio aeruginosavorus</name>
    <dbReference type="NCBI Taxonomy" id="349221"/>
    <lineage>
        <taxon>Bacteria</taxon>
        <taxon>Pseudomonadati</taxon>
        <taxon>Bdellovibrionota</taxon>
        <taxon>Bdellovibrionia</taxon>
        <taxon>Bdellovibrionales</taxon>
        <taxon>Pseudobdellovibrionaceae</taxon>
        <taxon>Micavibrio</taxon>
    </lineage>
</organism>
<feature type="region of interest" description="Disordered" evidence="1">
    <location>
        <begin position="199"/>
        <end position="220"/>
    </location>
</feature>
<dbReference type="InterPro" id="IPR019027">
    <property type="entry name" value="Pilus_biogenesis_CpaD-related"/>
</dbReference>
<dbReference type="EMBL" id="QFOT01000045">
    <property type="protein sequence ID" value="PZP55911.1"/>
    <property type="molecule type" value="Genomic_DNA"/>
</dbReference>
<dbReference type="Proteomes" id="UP000249739">
    <property type="component" value="Unassembled WGS sequence"/>
</dbReference>
<comment type="caution">
    <text evidence="3">The sequence shown here is derived from an EMBL/GenBank/DDBJ whole genome shotgun (WGS) entry which is preliminary data.</text>
</comment>
<feature type="chain" id="PRO_5015867789" description="Lipoprotein" evidence="2">
    <location>
        <begin position="20"/>
        <end position="220"/>
    </location>
</feature>
<accession>A0A2W5FJ26</accession>
<keyword evidence="2" id="KW-0732">Signal</keyword>
<evidence type="ECO:0000313" key="3">
    <source>
        <dbReference type="EMBL" id="PZP55911.1"/>
    </source>
</evidence>
<feature type="compositionally biased region" description="Polar residues" evidence="1">
    <location>
        <begin position="202"/>
        <end position="220"/>
    </location>
</feature>
<sequence length="220" mass="23997">MNKMLKITLCILLLAQASACTMDDPTWVNPSRVEVHEEGYSDTFYTDALDNPTLRAIGVNYYRYGNGPMDVAVSYDSSVANSAAEASRQGKRIEKELRRQGVDNIRLSASQSAGERSSTKISFPALTAKPPQDCGLMPGYEDAQTSLPENAEGPRPGYGIGCTIETLMAKQIARPGDLLGRPGFETDADARRQHAVIWQRGYYSNKSNPPLQGESASDTK</sequence>
<reference evidence="3 4" key="1">
    <citation type="submission" date="2017-08" db="EMBL/GenBank/DDBJ databases">
        <title>Infants hospitalized years apart are colonized by the same room-sourced microbial strains.</title>
        <authorList>
            <person name="Brooks B."/>
            <person name="Olm M.R."/>
            <person name="Firek B.A."/>
            <person name="Baker R."/>
            <person name="Thomas B.C."/>
            <person name="Morowitz M.J."/>
            <person name="Banfield J.F."/>
        </authorList>
    </citation>
    <scope>NUCLEOTIDE SEQUENCE [LARGE SCALE GENOMIC DNA]</scope>
    <source>
        <strain evidence="3">S2_006_000_R2_64</strain>
    </source>
</reference>
<gene>
    <name evidence="3" type="ORF">DI586_05315</name>
</gene>
<proteinExistence type="predicted"/>
<name>A0A2W5FJ26_9BACT</name>
<evidence type="ECO:0000256" key="2">
    <source>
        <dbReference type="SAM" id="SignalP"/>
    </source>
</evidence>
<feature type="signal peptide" evidence="2">
    <location>
        <begin position="1"/>
        <end position="19"/>
    </location>
</feature>
<evidence type="ECO:0000256" key="1">
    <source>
        <dbReference type="SAM" id="MobiDB-lite"/>
    </source>
</evidence>
<dbReference type="AlphaFoldDB" id="A0A2W5FJ26"/>
<dbReference type="Pfam" id="PF09476">
    <property type="entry name" value="Pilus_CpaD"/>
    <property type="match status" value="1"/>
</dbReference>